<sequence length="41" mass="4883">MTDMVELLNLFVNIKPDLRDFITKHLPKETSFGWERMFGVI</sequence>
<proteinExistence type="predicted"/>
<evidence type="ECO:0000313" key="1">
    <source>
        <dbReference type="EMBL" id="KKP71986.1"/>
    </source>
</evidence>
<organism evidence="1 2">
    <name type="scientific">Candidatus Nomurabacteria bacterium GW2011_GWB1_35_20</name>
    <dbReference type="NCBI Taxonomy" id="1618740"/>
    <lineage>
        <taxon>Bacteria</taxon>
        <taxon>Candidatus Nomuraibacteriota</taxon>
    </lineage>
</organism>
<accession>A0A0G0C761</accession>
<comment type="caution">
    <text evidence="1">The sequence shown here is derived from an EMBL/GenBank/DDBJ whole genome shotgun (WGS) entry which is preliminary data.</text>
</comment>
<dbReference type="Proteomes" id="UP000034923">
    <property type="component" value="Unassembled WGS sequence"/>
</dbReference>
<dbReference type="AlphaFoldDB" id="A0A0G0C761"/>
<name>A0A0G0C761_9BACT</name>
<evidence type="ECO:0000313" key="2">
    <source>
        <dbReference type="Proteomes" id="UP000034923"/>
    </source>
</evidence>
<dbReference type="EMBL" id="LBQE01000015">
    <property type="protein sequence ID" value="KKP71986.1"/>
    <property type="molecule type" value="Genomic_DNA"/>
</dbReference>
<protein>
    <submittedName>
        <fullName evidence="1">Uncharacterized protein</fullName>
    </submittedName>
</protein>
<reference evidence="1 2" key="1">
    <citation type="journal article" date="2015" name="Nature">
        <title>rRNA introns, odd ribosomes, and small enigmatic genomes across a large radiation of phyla.</title>
        <authorList>
            <person name="Brown C.T."/>
            <person name="Hug L.A."/>
            <person name="Thomas B.C."/>
            <person name="Sharon I."/>
            <person name="Castelle C.J."/>
            <person name="Singh A."/>
            <person name="Wilkins M.J."/>
            <person name="Williams K.H."/>
            <person name="Banfield J.F."/>
        </authorList>
    </citation>
    <scope>NUCLEOTIDE SEQUENCE [LARGE SCALE GENOMIC DNA]</scope>
</reference>
<gene>
    <name evidence="1" type="ORF">UR70_C0015G0015</name>
</gene>